<accession>A0A074LN93</accession>
<feature type="compositionally biased region" description="Basic and acidic residues" evidence="1">
    <location>
        <begin position="32"/>
        <end position="61"/>
    </location>
</feature>
<evidence type="ECO:0000313" key="4">
    <source>
        <dbReference type="Proteomes" id="UP000027821"/>
    </source>
</evidence>
<feature type="chain" id="PRO_5001697961" description="PepSY domain-containing protein" evidence="2">
    <location>
        <begin position="20"/>
        <end position="139"/>
    </location>
</feature>
<organism evidence="3 4">
    <name type="scientific">Anditalea andensis</name>
    <dbReference type="NCBI Taxonomy" id="1048983"/>
    <lineage>
        <taxon>Bacteria</taxon>
        <taxon>Pseudomonadati</taxon>
        <taxon>Bacteroidota</taxon>
        <taxon>Cytophagia</taxon>
        <taxon>Cytophagales</taxon>
        <taxon>Cytophagaceae</taxon>
        <taxon>Anditalea</taxon>
    </lineage>
</organism>
<keyword evidence="4" id="KW-1185">Reference proteome</keyword>
<protein>
    <recommendedName>
        <fullName evidence="5">PepSY domain-containing protein</fullName>
    </recommendedName>
</protein>
<evidence type="ECO:0008006" key="5">
    <source>
        <dbReference type="Google" id="ProtNLM"/>
    </source>
</evidence>
<dbReference type="Proteomes" id="UP000027821">
    <property type="component" value="Unassembled WGS sequence"/>
</dbReference>
<name>A0A074LN93_9BACT</name>
<feature type="region of interest" description="Disordered" evidence="1">
    <location>
        <begin position="24"/>
        <end position="88"/>
    </location>
</feature>
<dbReference type="AlphaFoldDB" id="A0A074LN93"/>
<dbReference type="RefSeq" id="WP_035069891.1">
    <property type="nucleotide sequence ID" value="NZ_JMIH01000012.1"/>
</dbReference>
<feature type="signal peptide" evidence="2">
    <location>
        <begin position="1"/>
        <end position="19"/>
    </location>
</feature>
<sequence length="139" mass="15900">MKKKLIYFAAIPLMMMMGACDNQTGTTGEGTNQRDGEAVLEDTSRRTDLNRDRNLDRDRDGATPGTTMRDVERERIESNDVPQDIRTRIDNDASLQNREVTETNRYTRDGITYYEMTLRDNQGQTSTVTYDQHGNRAGQ</sequence>
<evidence type="ECO:0000256" key="1">
    <source>
        <dbReference type="SAM" id="MobiDB-lite"/>
    </source>
</evidence>
<evidence type="ECO:0000313" key="3">
    <source>
        <dbReference type="EMBL" id="KEO75392.1"/>
    </source>
</evidence>
<proteinExistence type="predicted"/>
<evidence type="ECO:0000256" key="2">
    <source>
        <dbReference type="SAM" id="SignalP"/>
    </source>
</evidence>
<reference evidence="3 4" key="1">
    <citation type="submission" date="2014-04" db="EMBL/GenBank/DDBJ databases">
        <title>Characterization and application of a salt tolerant electro-active bacterium.</title>
        <authorList>
            <person name="Yang L."/>
            <person name="Wei S."/>
            <person name="Tay Q.X.M."/>
        </authorList>
    </citation>
    <scope>NUCLEOTIDE SEQUENCE [LARGE SCALE GENOMIC DNA]</scope>
    <source>
        <strain evidence="3 4">LY1</strain>
    </source>
</reference>
<feature type="compositionally biased region" description="Basic and acidic residues" evidence="1">
    <location>
        <begin position="69"/>
        <end position="88"/>
    </location>
</feature>
<dbReference type="PROSITE" id="PS51257">
    <property type="entry name" value="PROKAR_LIPOPROTEIN"/>
    <property type="match status" value="1"/>
</dbReference>
<comment type="caution">
    <text evidence="3">The sequence shown here is derived from an EMBL/GenBank/DDBJ whole genome shotgun (WGS) entry which is preliminary data.</text>
</comment>
<keyword evidence="2" id="KW-0732">Signal</keyword>
<gene>
    <name evidence="3" type="ORF">EL17_01485</name>
</gene>
<dbReference type="EMBL" id="JMIH01000012">
    <property type="protein sequence ID" value="KEO75392.1"/>
    <property type="molecule type" value="Genomic_DNA"/>
</dbReference>